<protein>
    <submittedName>
        <fullName evidence="2">WxL domain-containing protein</fullName>
    </submittedName>
</protein>
<feature type="domain" description="WxL" evidence="1">
    <location>
        <begin position="160"/>
        <end position="346"/>
    </location>
</feature>
<accession>A0ABS3HNR1</accession>
<sequence>NKQLQFNYSESDLTEGASSGYKSYGGTIRFAPVSDLESQLVLEPEDEKKVESGGTVAWKWTIKSINPLKAENVHATLTLPTGLVIDPSSIKRDGVPASLSDIDGSTNLGDLDQHQNITFEFTTTATGNANDWLKAIGRLDWQDSQSRTNQTEGSVQIKDDEQTYTPKTQEDMALLSVPESFRFGLWDVKNTAQTFSLHSSNYLTNTEVVSEGFYTRLRDDRAVNSGWKLSAQLSDFKDSTSEVMPNSAGTSLRMQDLSIESIVDRDTPSEAIDPTPTGVPSTVLADETLVAGQTAKPLVTAGTGEGAETWQLRIPFDKVSLQLPANAGKKNTYYSATLTWSLDDTP</sequence>
<dbReference type="Proteomes" id="UP000664495">
    <property type="component" value="Unassembled WGS sequence"/>
</dbReference>
<reference evidence="2 3" key="1">
    <citation type="submission" date="2021-03" db="EMBL/GenBank/DDBJ databases">
        <title>Enterococcal diversity collection.</title>
        <authorList>
            <person name="Gilmore M.S."/>
            <person name="Schwartzman J."/>
            <person name="Van Tyne D."/>
            <person name="Martin M."/>
            <person name="Earl A.M."/>
            <person name="Manson A.L."/>
            <person name="Straub T."/>
            <person name="Salamzade R."/>
            <person name="Saavedra J."/>
            <person name="Lebreton F."/>
            <person name="Prichula J."/>
            <person name="Schaufler K."/>
            <person name="Gaca A."/>
            <person name="Sgardioli B."/>
            <person name="Wagenaar J."/>
            <person name="Strong T."/>
        </authorList>
    </citation>
    <scope>NUCLEOTIDE SEQUENCE [LARGE SCALE GENOMIC DNA]</scope>
    <source>
        <strain evidence="2 3">MJM16</strain>
    </source>
</reference>
<evidence type="ECO:0000259" key="1">
    <source>
        <dbReference type="Pfam" id="PF13731"/>
    </source>
</evidence>
<gene>
    <name evidence="2" type="ORF">JZO85_22790</name>
</gene>
<feature type="non-terminal residue" evidence="2">
    <location>
        <position position="1"/>
    </location>
</feature>
<dbReference type="RefSeq" id="WP_207110804.1">
    <property type="nucleotide sequence ID" value="NZ_JAFLVR010000090.1"/>
</dbReference>
<dbReference type="Pfam" id="PF13731">
    <property type="entry name" value="WxL"/>
    <property type="match status" value="1"/>
</dbReference>
<evidence type="ECO:0000313" key="2">
    <source>
        <dbReference type="EMBL" id="MBO0455086.1"/>
    </source>
</evidence>
<comment type="caution">
    <text evidence="2">The sequence shown here is derived from an EMBL/GenBank/DDBJ whole genome shotgun (WGS) entry which is preliminary data.</text>
</comment>
<name>A0ABS3HNR1_9ENTE</name>
<proteinExistence type="predicted"/>
<dbReference type="InterPro" id="IPR027994">
    <property type="entry name" value="WxL_dom"/>
</dbReference>
<dbReference type="EMBL" id="JAFLVR010000090">
    <property type="protein sequence ID" value="MBO0455086.1"/>
    <property type="molecule type" value="Genomic_DNA"/>
</dbReference>
<evidence type="ECO:0000313" key="3">
    <source>
        <dbReference type="Proteomes" id="UP000664495"/>
    </source>
</evidence>
<keyword evidence="3" id="KW-1185">Reference proteome</keyword>
<organism evidence="2 3">
    <name type="scientific">Candidatus Enterococcus murrayae</name>
    <dbReference type="NCBI Taxonomy" id="2815321"/>
    <lineage>
        <taxon>Bacteria</taxon>
        <taxon>Bacillati</taxon>
        <taxon>Bacillota</taxon>
        <taxon>Bacilli</taxon>
        <taxon>Lactobacillales</taxon>
        <taxon>Enterococcaceae</taxon>
        <taxon>Enterococcus</taxon>
    </lineage>
</organism>